<dbReference type="CDD" id="cd01895">
    <property type="entry name" value="EngA2"/>
    <property type="match status" value="1"/>
</dbReference>
<reference evidence="12 13" key="2">
    <citation type="journal article" date="2014" name="Curr. Biol.">
        <title>Symbiont-Supplemented Maternal Investment Underpinning Host's Ecological Adaptation.</title>
        <authorList>
            <person name="Kaiwa N."/>
            <person name="Hosokawa T."/>
            <person name="Nikoh N."/>
            <person name="Tanahashi M."/>
            <person name="Moriyama M."/>
            <person name="Meng X.Y."/>
            <person name="Maeda T."/>
            <person name="Yamaguchi K."/>
            <person name="Shigenobu S."/>
            <person name="Ito M."/>
            <person name="Fukatsu T."/>
        </authorList>
    </citation>
    <scope>NUCLEOTIDE SEQUENCE [LARGE SCALE GENOMIC DNA]</scope>
    <source>
        <strain evidence="12 13">UwTKB</strain>
    </source>
</reference>
<dbReference type="InterPro" id="IPR016484">
    <property type="entry name" value="GTPase_Der"/>
</dbReference>
<dbReference type="HAMAP" id="MF_00195">
    <property type="entry name" value="GTPase_Der"/>
    <property type="match status" value="1"/>
</dbReference>
<dbReference type="GO" id="GO:0042254">
    <property type="term" value="P:ribosome biogenesis"/>
    <property type="evidence" value="ECO:0007669"/>
    <property type="project" value="UniProtKB-KW"/>
</dbReference>
<dbReference type="KEGG" id="sbw:TGUWTKB_2030"/>
<evidence type="ECO:0000256" key="9">
    <source>
        <dbReference type="PROSITE-ProRule" id="PRU01049"/>
    </source>
</evidence>
<evidence type="ECO:0000256" key="8">
    <source>
        <dbReference type="HAMAP-Rule" id="MF_00195"/>
    </source>
</evidence>
<dbReference type="PANTHER" id="PTHR43834:SF6">
    <property type="entry name" value="GTPASE DER"/>
    <property type="match status" value="1"/>
</dbReference>
<evidence type="ECO:0000256" key="2">
    <source>
        <dbReference type="ARBA" id="ARBA00020953"/>
    </source>
</evidence>
<name>A0A090AQ35_9ENTR</name>
<sequence length="442" mass="50929">MIPIIALIGRANVGKSTLFNNLIGKNCSLVSDSAGTTRDRKYNFSIIKNNYFTIIDTGGISYKKDEMSKNVLYQTNIAIKKANFILFITDGSTGVLYEDKRIAKYLSLQNKKTFLLVNKIDKIDNFDRLKYDFYALGFEKIYPISSINKKEVMVLAQQIFFQSHFPKKKFCQKEQKHTPKIAFIGRPNTGKSTLINNLLNEERMIVSPITGTTIDSVSIPIKIYNNDYILIDTAGVRKKKKIKNILEKKMISDSLKTIKNSDIILLVIDVCIGVSTQDLFLINFILNQGKSLIIIINKYDTVVKRKKKEIKKHICANLNFISFVRIHFISALYEKKIKEIVNSINEANFNLKKTINTSKLMNIMHLAQKNHCPPLFKGRLIKLKYAHIGKYKPLTIIIHGNQVDHLPGSYKRYLEKYFHQSLKIISIKLFINFKKNNNPFKR</sequence>
<dbReference type="PIRSF" id="PIRSF006485">
    <property type="entry name" value="GTP-binding_EngA"/>
    <property type="match status" value="1"/>
</dbReference>
<evidence type="ECO:0000313" key="12">
    <source>
        <dbReference type="EMBL" id="BAP58447.1"/>
    </source>
</evidence>
<comment type="similarity">
    <text evidence="1 8 9 10">Belongs to the TRAFAC class TrmE-Era-EngA-EngB-Septin-like GTPase superfamily. EngA (Der) GTPase family.</text>
</comment>
<feature type="binding site" evidence="8">
    <location>
        <begin position="56"/>
        <end position="60"/>
    </location>
    <ligand>
        <name>GTP</name>
        <dbReference type="ChEBI" id="CHEBI:37565"/>
        <label>1</label>
    </ligand>
</feature>
<dbReference type="InterPro" id="IPR015946">
    <property type="entry name" value="KH_dom-like_a/b"/>
</dbReference>
<gene>
    <name evidence="8 12" type="primary">der</name>
    <name evidence="12" type="ORF">TGUWTKB_2030</name>
</gene>
<reference evidence="13" key="1">
    <citation type="submission" date="2013-11" db="EMBL/GenBank/DDBJ databases">
        <title>Symbiont-containing voluminous jelly as an extraordinary maternal gift for overwintering insect nymphs.</title>
        <authorList>
            <person name="Kaiwa N."/>
            <person name="Hosokawa T."/>
            <person name="Nikoh N."/>
            <person name="Meng X.Y."/>
            <person name="Tanahashi M."/>
            <person name="Moriyama M."/>
            <person name="Maeda T."/>
            <person name="Yamaguchi K."/>
            <person name="Shigenobu S."/>
            <person name="Ito M."/>
            <person name="Fukatsu T."/>
        </authorList>
    </citation>
    <scope>NUCLEOTIDE SEQUENCE [LARGE SCALE GENOMIC DNA]</scope>
    <source>
        <strain evidence="13">UwTKB</strain>
    </source>
</reference>
<evidence type="ECO:0000256" key="3">
    <source>
        <dbReference type="ARBA" id="ARBA00022517"/>
    </source>
</evidence>
<feature type="binding site" evidence="8">
    <location>
        <begin position="232"/>
        <end position="236"/>
    </location>
    <ligand>
        <name>GTP</name>
        <dbReference type="ChEBI" id="CHEBI:37565"/>
        <label>2</label>
    </ligand>
</feature>
<dbReference type="NCBIfam" id="TIGR00231">
    <property type="entry name" value="small_GTP"/>
    <property type="match status" value="2"/>
</dbReference>
<feature type="binding site" evidence="8">
    <location>
        <begin position="118"/>
        <end position="121"/>
    </location>
    <ligand>
        <name>GTP</name>
        <dbReference type="ChEBI" id="CHEBI:37565"/>
        <label>1</label>
    </ligand>
</feature>
<dbReference type="EMBL" id="AP014521">
    <property type="protein sequence ID" value="BAP58447.1"/>
    <property type="molecule type" value="Genomic_DNA"/>
</dbReference>
<dbReference type="Pfam" id="PF01926">
    <property type="entry name" value="MMR_HSR1"/>
    <property type="match status" value="2"/>
</dbReference>
<evidence type="ECO:0000256" key="4">
    <source>
        <dbReference type="ARBA" id="ARBA00022737"/>
    </source>
</evidence>
<proteinExistence type="inferred from homology"/>
<feature type="binding site" evidence="8">
    <location>
        <begin position="185"/>
        <end position="192"/>
    </location>
    <ligand>
        <name>GTP</name>
        <dbReference type="ChEBI" id="CHEBI:37565"/>
        <label>2</label>
    </ligand>
</feature>
<dbReference type="InterPro" id="IPR031166">
    <property type="entry name" value="G_ENGA"/>
</dbReference>
<comment type="function">
    <text evidence="8 10">GTPase that plays an essential role in the late steps of ribosome biogenesis.</text>
</comment>
<feature type="domain" description="EngA-type G" evidence="11">
    <location>
        <begin position="179"/>
        <end position="352"/>
    </location>
</feature>
<evidence type="ECO:0000256" key="1">
    <source>
        <dbReference type="ARBA" id="ARBA00008279"/>
    </source>
</evidence>
<evidence type="ECO:0000256" key="7">
    <source>
        <dbReference type="ARBA" id="ARBA00032345"/>
    </source>
</evidence>
<protein>
    <recommendedName>
        <fullName evidence="2 8">GTPase Der</fullName>
    </recommendedName>
    <alternativeName>
        <fullName evidence="7 8">GTP-binding protein EngA</fullName>
    </alternativeName>
</protein>
<keyword evidence="4 10" id="KW-0677">Repeat</keyword>
<evidence type="ECO:0000313" key="13">
    <source>
        <dbReference type="Proteomes" id="UP000031627"/>
    </source>
</evidence>
<dbReference type="PROSITE" id="PS51712">
    <property type="entry name" value="G_ENGA"/>
    <property type="match status" value="1"/>
</dbReference>
<dbReference type="Gene3D" id="3.30.300.20">
    <property type="match status" value="1"/>
</dbReference>
<dbReference type="Proteomes" id="UP000031627">
    <property type="component" value="Chromosome"/>
</dbReference>
<dbReference type="SUPFAM" id="SSF52540">
    <property type="entry name" value="P-loop containing nucleoside triphosphate hydrolases"/>
    <property type="match status" value="2"/>
</dbReference>
<dbReference type="PANTHER" id="PTHR43834">
    <property type="entry name" value="GTPASE DER"/>
    <property type="match status" value="1"/>
</dbReference>
<dbReference type="AlphaFoldDB" id="A0A090AQ35"/>
<evidence type="ECO:0000256" key="10">
    <source>
        <dbReference type="RuleBase" id="RU004481"/>
    </source>
</evidence>
<dbReference type="NCBIfam" id="TIGR03594">
    <property type="entry name" value="GTPase_EngA"/>
    <property type="match status" value="1"/>
</dbReference>
<organism evidence="12 13">
    <name type="scientific">Candidatus Tachikawaea gelatinosa</name>
    <dbReference type="NCBI Taxonomy" id="1410383"/>
    <lineage>
        <taxon>Bacteria</taxon>
        <taxon>Pseudomonadati</taxon>
        <taxon>Pseudomonadota</taxon>
        <taxon>Gammaproteobacteria</taxon>
        <taxon>Enterobacterales</taxon>
        <taxon>Enterobacteriaceae</taxon>
        <taxon>Candidatus Tachikawaea</taxon>
    </lineage>
</organism>
<dbReference type="GO" id="GO:0005525">
    <property type="term" value="F:GTP binding"/>
    <property type="evidence" value="ECO:0007669"/>
    <property type="project" value="UniProtKB-UniRule"/>
</dbReference>
<dbReference type="InterPro" id="IPR006073">
    <property type="entry name" value="GTP-bd"/>
</dbReference>
<evidence type="ECO:0000256" key="6">
    <source>
        <dbReference type="ARBA" id="ARBA00023134"/>
    </source>
</evidence>
<accession>A0A090AQ35</accession>
<feature type="binding site" evidence="8">
    <location>
        <begin position="297"/>
        <end position="300"/>
    </location>
    <ligand>
        <name>GTP</name>
        <dbReference type="ChEBI" id="CHEBI:37565"/>
        <label>2</label>
    </ligand>
</feature>
<keyword evidence="13" id="KW-1185">Reference proteome</keyword>
<feature type="binding site" evidence="8">
    <location>
        <begin position="9"/>
        <end position="16"/>
    </location>
    <ligand>
        <name>GTP</name>
        <dbReference type="ChEBI" id="CHEBI:37565"/>
        <label>1</label>
    </ligand>
</feature>
<dbReference type="HOGENOM" id="CLU_016077_5_1_6"/>
<dbReference type="STRING" id="1410383.TGUWTKB_2030"/>
<dbReference type="Pfam" id="PF14714">
    <property type="entry name" value="KH_dom-like"/>
    <property type="match status" value="1"/>
</dbReference>
<dbReference type="PRINTS" id="PR00326">
    <property type="entry name" value="GTP1OBG"/>
</dbReference>
<dbReference type="RefSeq" id="WP_041062663.1">
    <property type="nucleotide sequence ID" value="NZ_AP014521.1"/>
</dbReference>
<keyword evidence="6 8" id="KW-0342">GTP-binding</keyword>
<keyword evidence="3 8" id="KW-0690">Ribosome biogenesis</keyword>
<evidence type="ECO:0000259" key="11">
    <source>
        <dbReference type="PROSITE" id="PS51712"/>
    </source>
</evidence>
<keyword evidence="5 8" id="KW-0547">Nucleotide-binding</keyword>
<dbReference type="GO" id="GO:0043022">
    <property type="term" value="F:ribosome binding"/>
    <property type="evidence" value="ECO:0007669"/>
    <property type="project" value="TreeGrafter"/>
</dbReference>
<dbReference type="InterPro" id="IPR032859">
    <property type="entry name" value="KH_dom-like"/>
</dbReference>
<dbReference type="OrthoDB" id="9805918at2"/>
<dbReference type="Gene3D" id="3.40.50.300">
    <property type="entry name" value="P-loop containing nucleotide triphosphate hydrolases"/>
    <property type="match status" value="2"/>
</dbReference>
<dbReference type="CDD" id="cd01894">
    <property type="entry name" value="EngA1"/>
    <property type="match status" value="1"/>
</dbReference>
<comment type="subunit">
    <text evidence="8">Associates with the 50S ribosomal subunit.</text>
</comment>
<evidence type="ECO:0000256" key="5">
    <source>
        <dbReference type="ARBA" id="ARBA00022741"/>
    </source>
</evidence>
<dbReference type="InterPro" id="IPR005225">
    <property type="entry name" value="Small_GTP-bd"/>
</dbReference>
<dbReference type="InterPro" id="IPR027417">
    <property type="entry name" value="P-loop_NTPase"/>
</dbReference>